<evidence type="ECO:0000256" key="7">
    <source>
        <dbReference type="ARBA" id="ARBA00047899"/>
    </source>
</evidence>
<evidence type="ECO:0000256" key="3">
    <source>
        <dbReference type="ARBA" id="ARBA00022679"/>
    </source>
</evidence>
<comment type="catalytic activity">
    <reaction evidence="7">
        <text>L-threonyl-[protein] + ATP = O-phospho-L-threonyl-[protein] + ADP + H(+)</text>
        <dbReference type="Rhea" id="RHEA:46608"/>
        <dbReference type="Rhea" id="RHEA-COMP:11060"/>
        <dbReference type="Rhea" id="RHEA-COMP:11605"/>
        <dbReference type="ChEBI" id="CHEBI:15378"/>
        <dbReference type="ChEBI" id="CHEBI:30013"/>
        <dbReference type="ChEBI" id="CHEBI:30616"/>
        <dbReference type="ChEBI" id="CHEBI:61977"/>
        <dbReference type="ChEBI" id="CHEBI:456216"/>
        <dbReference type="EC" id="2.7.11.1"/>
    </reaction>
</comment>
<dbReference type="Gene3D" id="1.10.510.10">
    <property type="entry name" value="Transferase(Phosphotransferase) domain 1"/>
    <property type="match status" value="1"/>
</dbReference>
<gene>
    <name evidence="11" type="ORF">CKM354_000518000</name>
</gene>
<evidence type="ECO:0000256" key="9">
    <source>
        <dbReference type="SAM" id="MobiDB-lite"/>
    </source>
</evidence>
<dbReference type="InterPro" id="IPR011009">
    <property type="entry name" value="Kinase-like_dom_sf"/>
</dbReference>
<evidence type="ECO:0000259" key="10">
    <source>
        <dbReference type="PROSITE" id="PS50011"/>
    </source>
</evidence>
<dbReference type="AlphaFoldDB" id="A0A9P3CP19"/>
<evidence type="ECO:0000256" key="8">
    <source>
        <dbReference type="ARBA" id="ARBA00048679"/>
    </source>
</evidence>
<comment type="catalytic activity">
    <reaction evidence="8">
        <text>L-seryl-[protein] + ATP = O-phospho-L-seryl-[protein] + ADP + H(+)</text>
        <dbReference type="Rhea" id="RHEA:17989"/>
        <dbReference type="Rhea" id="RHEA-COMP:9863"/>
        <dbReference type="Rhea" id="RHEA-COMP:11604"/>
        <dbReference type="ChEBI" id="CHEBI:15378"/>
        <dbReference type="ChEBI" id="CHEBI:29999"/>
        <dbReference type="ChEBI" id="CHEBI:30616"/>
        <dbReference type="ChEBI" id="CHEBI:83421"/>
        <dbReference type="ChEBI" id="CHEBI:456216"/>
        <dbReference type="EC" id="2.7.11.1"/>
    </reaction>
</comment>
<dbReference type="GeneID" id="68290755"/>
<feature type="compositionally biased region" description="Basic and acidic residues" evidence="9">
    <location>
        <begin position="108"/>
        <end position="122"/>
    </location>
</feature>
<dbReference type="GO" id="GO:0005524">
    <property type="term" value="F:ATP binding"/>
    <property type="evidence" value="ECO:0007669"/>
    <property type="project" value="UniProtKB-KW"/>
</dbReference>
<dbReference type="EC" id="2.7.11.1" evidence="1"/>
<keyword evidence="4" id="KW-0547">Nucleotide-binding</keyword>
<dbReference type="InterPro" id="IPR000719">
    <property type="entry name" value="Prot_kinase_dom"/>
</dbReference>
<dbReference type="PROSITE" id="PS50011">
    <property type="entry name" value="PROTEIN_KINASE_DOM"/>
    <property type="match status" value="1"/>
</dbReference>
<reference evidence="11 12" key="1">
    <citation type="submission" date="2021-01" db="EMBL/GenBank/DDBJ databases">
        <title>Cercospora kikuchii MAFF 305040 whole genome shotgun sequence.</title>
        <authorList>
            <person name="Kashiwa T."/>
            <person name="Suzuki T."/>
        </authorList>
    </citation>
    <scope>NUCLEOTIDE SEQUENCE [LARGE SCALE GENOMIC DNA]</scope>
    <source>
        <strain evidence="11 12">MAFF 305040</strain>
    </source>
</reference>
<evidence type="ECO:0000256" key="6">
    <source>
        <dbReference type="ARBA" id="ARBA00022840"/>
    </source>
</evidence>
<protein>
    <recommendedName>
        <fullName evidence="1">non-specific serine/threonine protein kinase</fullName>
        <ecNumber evidence="1">2.7.11.1</ecNumber>
    </recommendedName>
</protein>
<keyword evidence="5" id="KW-0418">Kinase</keyword>
<keyword evidence="12" id="KW-1185">Reference proteome</keyword>
<dbReference type="Pfam" id="PF00069">
    <property type="entry name" value="Pkinase"/>
    <property type="match status" value="1"/>
</dbReference>
<dbReference type="InterPro" id="IPR050660">
    <property type="entry name" value="NEK_Ser/Thr_kinase"/>
</dbReference>
<dbReference type="Proteomes" id="UP000825890">
    <property type="component" value="Unassembled WGS sequence"/>
</dbReference>
<feature type="compositionally biased region" description="Pro residues" evidence="9">
    <location>
        <begin position="45"/>
        <end position="64"/>
    </location>
</feature>
<feature type="region of interest" description="Disordered" evidence="9">
    <location>
        <begin position="30"/>
        <end position="148"/>
    </location>
</feature>
<organism evidence="11 12">
    <name type="scientific">Cercospora kikuchii</name>
    <dbReference type="NCBI Taxonomy" id="84275"/>
    <lineage>
        <taxon>Eukaryota</taxon>
        <taxon>Fungi</taxon>
        <taxon>Dikarya</taxon>
        <taxon>Ascomycota</taxon>
        <taxon>Pezizomycotina</taxon>
        <taxon>Dothideomycetes</taxon>
        <taxon>Dothideomycetidae</taxon>
        <taxon>Mycosphaerellales</taxon>
        <taxon>Mycosphaerellaceae</taxon>
        <taxon>Cercospora</taxon>
    </lineage>
</organism>
<evidence type="ECO:0000256" key="1">
    <source>
        <dbReference type="ARBA" id="ARBA00012513"/>
    </source>
</evidence>
<name>A0A9P3CP19_9PEZI</name>
<proteinExistence type="predicted"/>
<dbReference type="OrthoDB" id="310217at2759"/>
<dbReference type="SUPFAM" id="SSF56112">
    <property type="entry name" value="Protein kinase-like (PK-like)"/>
    <property type="match status" value="1"/>
</dbReference>
<dbReference type="EMBL" id="BOLY01000003">
    <property type="protein sequence ID" value="GIZ41893.1"/>
    <property type="molecule type" value="Genomic_DNA"/>
</dbReference>
<keyword evidence="6" id="KW-0067">ATP-binding</keyword>
<keyword evidence="2" id="KW-0723">Serine/threonine-protein kinase</keyword>
<evidence type="ECO:0000313" key="12">
    <source>
        <dbReference type="Proteomes" id="UP000825890"/>
    </source>
</evidence>
<feature type="compositionally biased region" description="Basic and acidic residues" evidence="9">
    <location>
        <begin position="79"/>
        <end position="100"/>
    </location>
</feature>
<keyword evidence="3" id="KW-0808">Transferase</keyword>
<dbReference type="GO" id="GO:0004674">
    <property type="term" value="F:protein serine/threonine kinase activity"/>
    <property type="evidence" value="ECO:0007669"/>
    <property type="project" value="UniProtKB-KW"/>
</dbReference>
<dbReference type="GO" id="GO:0005634">
    <property type="term" value="C:nucleus"/>
    <property type="evidence" value="ECO:0007669"/>
    <property type="project" value="TreeGrafter"/>
</dbReference>
<evidence type="ECO:0000256" key="2">
    <source>
        <dbReference type="ARBA" id="ARBA00022527"/>
    </source>
</evidence>
<evidence type="ECO:0000256" key="5">
    <source>
        <dbReference type="ARBA" id="ARBA00022777"/>
    </source>
</evidence>
<evidence type="ECO:0000313" key="11">
    <source>
        <dbReference type="EMBL" id="GIZ41893.1"/>
    </source>
</evidence>
<sequence length="440" mass="48081">MAFGPPPAWGGFVPGNGRPVRGFWDGDDIPASPIPRGPAGFPGMGGPPPQHMFSPRPMPVPMPGGGPRRGLRDMFNGLRGDRGVVGRPPRPDLRKPRRNGDPPGAKFDPSRFVRPEDVEKPKARGRPQEGLNPGPQQQNFQEAFHPGQLPRGGFRVIKALKKGGQSEAVNLVQASDGQLFIEKRIRRRGREELAERELRTLATVTRGYGPSRHLNTMVGHTANGDAISMILEYCDGGSVDDLLDKAIKSKRPISEVIIWNILYGAAAGLAFLHDGVKTIKPGIEHPKTPNWNTICHLDIKPQGSKNLFVSRTGGIAGLPRVIVGDFGCAVSLKEIQNGREQEREQPCGTPAWYPPEGQGKISYGTKTDIWTLGLTIFCLCRLVYNPSMRGHSRENLCGRAYSRELNALVRLLTASDLSKRPPARDVASAALKILKEKVQK</sequence>
<dbReference type="RefSeq" id="XP_044656380.1">
    <property type="nucleotide sequence ID" value="XM_044800445.1"/>
</dbReference>
<comment type="caution">
    <text evidence="11">The sequence shown here is derived from an EMBL/GenBank/DDBJ whole genome shotgun (WGS) entry which is preliminary data.</text>
</comment>
<evidence type="ECO:0000256" key="4">
    <source>
        <dbReference type="ARBA" id="ARBA00022741"/>
    </source>
</evidence>
<dbReference type="PANTHER" id="PTHR43671">
    <property type="entry name" value="SERINE/THREONINE-PROTEIN KINASE NEK"/>
    <property type="match status" value="1"/>
</dbReference>
<feature type="domain" description="Protein kinase" evidence="10">
    <location>
        <begin position="154"/>
        <end position="434"/>
    </location>
</feature>
<dbReference type="PANTHER" id="PTHR43671:SF98">
    <property type="entry name" value="SERINE_THREONINE-PROTEIN KINASE NEK11"/>
    <property type="match status" value="1"/>
</dbReference>
<accession>A0A9P3CP19</accession>